<dbReference type="GO" id="GO:0035435">
    <property type="term" value="P:phosphate ion transmembrane transport"/>
    <property type="evidence" value="ECO:0007669"/>
    <property type="project" value="TreeGrafter"/>
</dbReference>
<evidence type="ECO:0000313" key="8">
    <source>
        <dbReference type="Proteomes" id="UP000739069"/>
    </source>
</evidence>
<keyword evidence="5 6" id="KW-0472">Membrane</keyword>
<evidence type="ECO:0000256" key="6">
    <source>
        <dbReference type="SAM" id="Phobius"/>
    </source>
</evidence>
<evidence type="ECO:0000256" key="5">
    <source>
        <dbReference type="ARBA" id="ARBA00023136"/>
    </source>
</evidence>
<evidence type="ECO:0000256" key="1">
    <source>
        <dbReference type="ARBA" id="ARBA00004141"/>
    </source>
</evidence>
<feature type="transmembrane region" description="Helical" evidence="6">
    <location>
        <begin position="75"/>
        <end position="97"/>
    </location>
</feature>
<keyword evidence="4 6" id="KW-1133">Transmembrane helix</keyword>
<dbReference type="GO" id="GO:0005315">
    <property type="term" value="F:phosphate transmembrane transporter activity"/>
    <property type="evidence" value="ECO:0007669"/>
    <property type="project" value="InterPro"/>
</dbReference>
<gene>
    <name evidence="7" type="ORF">KH265_00975</name>
</gene>
<feature type="transmembrane region" description="Helical" evidence="6">
    <location>
        <begin position="41"/>
        <end position="63"/>
    </location>
</feature>
<accession>A0A943TAT2</accession>
<protein>
    <submittedName>
        <fullName evidence="7">Inorganic phosphate transporter</fullName>
    </submittedName>
</protein>
<dbReference type="Pfam" id="PF01384">
    <property type="entry name" value="PHO4"/>
    <property type="match status" value="2"/>
</dbReference>
<dbReference type="PANTHER" id="PTHR11101:SF80">
    <property type="entry name" value="PHOSPHATE TRANSPORTER"/>
    <property type="match status" value="1"/>
</dbReference>
<organism evidence="7 8">
    <name type="scientific">Rothia mucilaginosa</name>
    <dbReference type="NCBI Taxonomy" id="43675"/>
    <lineage>
        <taxon>Bacteria</taxon>
        <taxon>Bacillati</taxon>
        <taxon>Actinomycetota</taxon>
        <taxon>Actinomycetes</taxon>
        <taxon>Micrococcales</taxon>
        <taxon>Micrococcaceae</taxon>
        <taxon>Rothia</taxon>
    </lineage>
</organism>
<dbReference type="EMBL" id="JAGZXI010000001">
    <property type="protein sequence ID" value="MBS6634230.1"/>
    <property type="molecule type" value="Genomic_DNA"/>
</dbReference>
<evidence type="ECO:0000256" key="4">
    <source>
        <dbReference type="ARBA" id="ARBA00022989"/>
    </source>
</evidence>
<reference evidence="7" key="1">
    <citation type="submission" date="2021-02" db="EMBL/GenBank/DDBJ databases">
        <title>Infant gut strain persistence is associated with maternal origin, phylogeny, and functional potential including surface adhesion and iron acquisition.</title>
        <authorList>
            <person name="Lou Y.C."/>
        </authorList>
    </citation>
    <scope>NUCLEOTIDE SEQUENCE</scope>
    <source>
        <strain evidence="7">L1_008_092G1_dasL1_008_092G1_concoct_16</strain>
    </source>
</reference>
<dbReference type="GO" id="GO:0016020">
    <property type="term" value="C:membrane"/>
    <property type="evidence" value="ECO:0007669"/>
    <property type="project" value="UniProtKB-SubCell"/>
</dbReference>
<feature type="transmembrane region" description="Helical" evidence="6">
    <location>
        <begin position="316"/>
        <end position="342"/>
    </location>
</feature>
<evidence type="ECO:0000256" key="3">
    <source>
        <dbReference type="ARBA" id="ARBA00022692"/>
    </source>
</evidence>
<keyword evidence="3 6" id="KW-0812">Transmembrane</keyword>
<evidence type="ECO:0000313" key="7">
    <source>
        <dbReference type="EMBL" id="MBS6634230.1"/>
    </source>
</evidence>
<proteinExistence type="predicted"/>
<comment type="caution">
    <text evidence="7">The sequence shown here is derived from an EMBL/GenBank/DDBJ whole genome shotgun (WGS) entry which is preliminary data.</text>
</comment>
<dbReference type="AlphaFoldDB" id="A0A943TAT2"/>
<dbReference type="PANTHER" id="PTHR11101">
    <property type="entry name" value="PHOSPHATE TRANSPORTER"/>
    <property type="match status" value="1"/>
</dbReference>
<comment type="subcellular location">
    <subcellularLocation>
        <location evidence="1">Membrane</location>
        <topology evidence="1">Multi-pass membrane protein</topology>
    </subcellularLocation>
</comment>
<dbReference type="InterPro" id="IPR001204">
    <property type="entry name" value="Phos_transporter"/>
</dbReference>
<feature type="transmembrane region" description="Helical" evidence="6">
    <location>
        <begin position="147"/>
        <end position="168"/>
    </location>
</feature>
<name>A0A943TAT2_9MICC</name>
<sequence>MLLIPFALCAFGAAVYVTGMHDASNTVAVPVRTRALGERSALYLAALFNVLGVVSAFLLLGEYSATWVSAPEGETGLSGILAALLVCSIWGMLTWVLRLPSSSTHALIGALAGVSWWARFSTQGSQELHLSSFLPHIFEATLWPLLYLPPLIFMLSWVMVIPFYRFVVGHNPRMVNQHSREALAVSSSAISLLHGVQTGYLYLLLWSLMVPLLGAHPSSGGTHPLDTAGMLLGTLFIAVALGLGTLSGGRRIGYTFAYKMVRIDPLRGAVAQGTTAAVQVLGYFLLQVPFSSSHLATASILGAGVNQRFNALKPRIVLQILLVWIVTIPACFMVGVVIMMAIQTLL</sequence>
<feature type="transmembrane region" description="Helical" evidence="6">
    <location>
        <begin position="228"/>
        <end position="246"/>
    </location>
</feature>
<evidence type="ECO:0000256" key="2">
    <source>
        <dbReference type="ARBA" id="ARBA00022448"/>
    </source>
</evidence>
<feature type="transmembrane region" description="Helical" evidence="6">
    <location>
        <begin position="189"/>
        <end position="208"/>
    </location>
</feature>
<dbReference type="RefSeq" id="WP_294454668.1">
    <property type="nucleotide sequence ID" value="NZ_CAURUP010000004.1"/>
</dbReference>
<keyword evidence="2" id="KW-0813">Transport</keyword>
<dbReference type="Proteomes" id="UP000739069">
    <property type="component" value="Unassembled WGS sequence"/>
</dbReference>